<proteinExistence type="predicted"/>
<evidence type="ECO:0000313" key="3">
    <source>
        <dbReference type="Proteomes" id="UP000001554"/>
    </source>
</evidence>
<keyword evidence="3" id="KW-1185">Reference proteome</keyword>
<protein>
    <submittedName>
        <fullName evidence="4">Uncharacterized protein LOC118421762</fullName>
    </submittedName>
</protein>
<dbReference type="AlphaFoldDB" id="A0A9J7MXH7"/>
<dbReference type="OrthoDB" id="6085154at2759"/>
<dbReference type="KEGG" id="bfo:118421762"/>
<sequence length="577" mass="64491">MSMFQSVSIPTGFVTKTYSPSDEDLINPERGWWKFKATKASDYTVLPVSRLQTFRSEGHTLIFRYYVLDLFVHSDISASFLTNLQDDLENARVAGVKIIPRFCYTLTAGESTDAPLTQALRHVAQLKPYLQANGDVIAVVQAGFIGTWGRFRNIYNIYILKYISRQVSQLRRYRSEGHTLIFRYYVLDLFVHSDISASFLTNLQDDLENARVAGVKIIPRFCYTETSGDSDDASLSRALRHLSQLKPYLQANGDVIAVVQAGFIGTWGEWYYSDSFSTPDSDGDPVVVTDNDWAKRSTLMDAILDAVPNNRMVQVRTMKYKRRLTDDVSPLTQSEAHSGSKKARIGHHNDCFLASDKDWGTFQDLTEDYAYLSADTKYTVMGGETCNYNPPRSSCATAEQELALFHWSYLNPGFKQDVTDEWKQQGCFDRIGRHLGYRLELVSGTYRNAVPQGGTFCGRLEIRNVGYAAPFNPRQVRVVLQKDSAIVTSLLVTGVDPRDWHPGTLHSVPISVQLPSNLAAGSYEVSLWLPDPSPTISDRPEFSILLANTGVPDPLTGLNSLGHTLEVQPTGSDSSSC</sequence>
<name>A0A9J7MXH7_BRAFL</name>
<dbReference type="InterPro" id="IPR032379">
    <property type="entry name" value="DUF4874"/>
</dbReference>
<feature type="domain" description="DUF4874" evidence="2">
    <location>
        <begin position="166"/>
        <end position="320"/>
    </location>
</feature>
<evidence type="ECO:0000313" key="4">
    <source>
        <dbReference type="RefSeq" id="XP_035685157.1"/>
    </source>
</evidence>
<feature type="domain" description="DUF4832" evidence="1">
    <location>
        <begin position="344"/>
        <end position="548"/>
    </location>
</feature>
<dbReference type="Proteomes" id="UP000001554">
    <property type="component" value="Chromosome 8"/>
</dbReference>
<dbReference type="RefSeq" id="XP_035685157.1">
    <property type="nucleotide sequence ID" value="XM_035829264.1"/>
</dbReference>
<organism evidence="3 4">
    <name type="scientific">Branchiostoma floridae</name>
    <name type="common">Florida lancelet</name>
    <name type="synonym">Amphioxus</name>
    <dbReference type="NCBI Taxonomy" id="7739"/>
    <lineage>
        <taxon>Eukaryota</taxon>
        <taxon>Metazoa</taxon>
        <taxon>Chordata</taxon>
        <taxon>Cephalochordata</taxon>
        <taxon>Leptocardii</taxon>
        <taxon>Amphioxiformes</taxon>
        <taxon>Branchiostomatidae</taxon>
        <taxon>Branchiostoma</taxon>
    </lineage>
</organism>
<reference evidence="3" key="1">
    <citation type="journal article" date="2020" name="Nat. Ecol. Evol.">
        <title>Deeply conserved synteny resolves early events in vertebrate evolution.</title>
        <authorList>
            <person name="Simakov O."/>
            <person name="Marletaz F."/>
            <person name="Yue J.X."/>
            <person name="O'Connell B."/>
            <person name="Jenkins J."/>
            <person name="Brandt A."/>
            <person name="Calef R."/>
            <person name="Tung C.H."/>
            <person name="Huang T.K."/>
            <person name="Schmutz J."/>
            <person name="Satoh N."/>
            <person name="Yu J.K."/>
            <person name="Putnam N.H."/>
            <person name="Green R.E."/>
            <person name="Rokhsar D.S."/>
        </authorList>
    </citation>
    <scope>NUCLEOTIDE SEQUENCE [LARGE SCALE GENOMIC DNA]</scope>
    <source>
        <strain evidence="3">S238N-H82</strain>
    </source>
</reference>
<evidence type="ECO:0000259" key="1">
    <source>
        <dbReference type="Pfam" id="PF16116"/>
    </source>
</evidence>
<dbReference type="Pfam" id="PF16173">
    <property type="entry name" value="DUF4874"/>
    <property type="match status" value="2"/>
</dbReference>
<dbReference type="OMA" id="TLIFRYY"/>
<dbReference type="GeneID" id="118421762"/>
<gene>
    <name evidence="4" type="primary">LOC118421762</name>
</gene>
<evidence type="ECO:0000259" key="2">
    <source>
        <dbReference type="Pfam" id="PF16173"/>
    </source>
</evidence>
<accession>A0A9J7MXH7</accession>
<feature type="domain" description="DUF4874" evidence="2">
    <location>
        <begin position="27"/>
        <end position="150"/>
    </location>
</feature>
<reference evidence="4" key="2">
    <citation type="submission" date="2025-08" db="UniProtKB">
        <authorList>
            <consortium name="RefSeq"/>
        </authorList>
    </citation>
    <scope>IDENTIFICATION</scope>
    <source>
        <strain evidence="4">S238N-H82</strain>
        <tissue evidence="4">Testes</tissue>
    </source>
</reference>
<dbReference type="InterPro" id="IPR032267">
    <property type="entry name" value="DUF4832"/>
</dbReference>
<dbReference type="Pfam" id="PF16116">
    <property type="entry name" value="DUF4832"/>
    <property type="match status" value="1"/>
</dbReference>